<dbReference type="PANTHER" id="PTHR43028">
    <property type="entry name" value="3'(2'),5'-BISPHOSPHATE NUCLEOTIDASE 1"/>
    <property type="match status" value="1"/>
</dbReference>
<dbReference type="InterPro" id="IPR006240">
    <property type="entry name" value="CysQ"/>
</dbReference>
<dbReference type="EC" id="3.1.3.7" evidence="9"/>
<feature type="binding site" evidence="10">
    <location>
        <position position="92"/>
    </location>
    <ligand>
        <name>Mg(2+)</name>
        <dbReference type="ChEBI" id="CHEBI:18420"/>
        <label>1</label>
        <note>catalytic</note>
    </ligand>
</feature>
<dbReference type="RefSeq" id="WP_086632371.1">
    <property type="nucleotide sequence ID" value="NZ_JOPB01000007.1"/>
</dbReference>
<evidence type="ECO:0000256" key="1">
    <source>
        <dbReference type="ARBA" id="ARBA00001625"/>
    </source>
</evidence>
<dbReference type="AlphaFoldDB" id="A0A251ZUF9"/>
<feature type="binding site" evidence="10">
    <location>
        <position position="70"/>
    </location>
    <ligand>
        <name>Mg(2+)</name>
        <dbReference type="ChEBI" id="CHEBI:18420"/>
        <label>1</label>
        <note>catalytic</note>
    </ligand>
</feature>
<dbReference type="InterPro" id="IPR020583">
    <property type="entry name" value="Inositol_monoP_metal-BS"/>
</dbReference>
<evidence type="ECO:0000256" key="3">
    <source>
        <dbReference type="ARBA" id="ARBA00022475"/>
    </source>
</evidence>
<evidence type="ECO:0000256" key="5">
    <source>
        <dbReference type="ARBA" id="ARBA00022723"/>
    </source>
</evidence>
<dbReference type="PANTHER" id="PTHR43028:SF5">
    <property type="entry name" value="3'(2'),5'-BISPHOSPHATE NUCLEOTIDASE 1"/>
    <property type="match status" value="1"/>
</dbReference>
<keyword evidence="5 10" id="KW-0479">Metal-binding</keyword>
<dbReference type="PROSITE" id="PS00630">
    <property type="entry name" value="IMP_2"/>
    <property type="match status" value="1"/>
</dbReference>
<evidence type="ECO:0000313" key="11">
    <source>
        <dbReference type="EMBL" id="OUI78305.1"/>
    </source>
</evidence>
<accession>A0A251ZUF9</accession>
<dbReference type="GO" id="GO:0000287">
    <property type="term" value="F:magnesium ion binding"/>
    <property type="evidence" value="ECO:0007669"/>
    <property type="project" value="UniProtKB-UniRule"/>
</dbReference>
<dbReference type="Proteomes" id="UP000194946">
    <property type="component" value="Unassembled WGS sequence"/>
</dbReference>
<keyword evidence="7 10" id="KW-0460">Magnesium</keyword>
<sequence length="267" mass="29505">MHQFSDQQLMTLAIDLAKQAATTINKIRNKGIEVTTKSDASPVTQADQASESLILHGLREYAPYIPVIAEEEMSQGIRTQTQSEFWLVDPLDGTKGFIRGSKNFTVNIGLIRNHKPVMGVVALPAYHEIFCGIVGQGAWRIDPDGQHIPIHVSPVPKDGFRIITSHNHANDAQLSKALQGFPAHSIHSMGSASKILRIAEGKADLHFRFNSIMEWDTAAPQAILEAAGGYLRTFDNQPLQYGKEGRRIPPYFCSGSLIDNYLNNFNV</sequence>
<reference evidence="12" key="1">
    <citation type="submission" date="2014-06" db="EMBL/GenBank/DDBJ databases">
        <authorList>
            <person name="Winans N.J."/>
            <person name="Newell P.D."/>
            <person name="Douglas A.E."/>
        </authorList>
    </citation>
    <scope>NUCLEOTIDE SEQUENCE [LARGE SCALE GENOMIC DNA]</scope>
    <source>
        <strain evidence="12">DmL_052</strain>
    </source>
</reference>
<dbReference type="Pfam" id="PF00459">
    <property type="entry name" value="Inositol_P"/>
    <property type="match status" value="1"/>
</dbReference>
<evidence type="ECO:0000256" key="2">
    <source>
        <dbReference type="ARBA" id="ARBA00005289"/>
    </source>
</evidence>
<evidence type="ECO:0000256" key="7">
    <source>
        <dbReference type="ARBA" id="ARBA00022842"/>
    </source>
</evidence>
<dbReference type="GO" id="GO:0008441">
    <property type="term" value="F:3'(2'),5'-bisphosphate nucleotidase activity"/>
    <property type="evidence" value="ECO:0007669"/>
    <property type="project" value="UniProtKB-UniRule"/>
</dbReference>
<dbReference type="InterPro" id="IPR020550">
    <property type="entry name" value="Inositol_monophosphatase_CS"/>
</dbReference>
<feature type="binding site" evidence="10">
    <location>
        <position position="216"/>
    </location>
    <ligand>
        <name>Mg(2+)</name>
        <dbReference type="ChEBI" id="CHEBI:18420"/>
        <label>1</label>
        <note>catalytic</note>
    </ligand>
</feature>
<keyword evidence="6" id="KW-0378">Hydrolase</keyword>
<keyword evidence="4" id="KW-0997">Cell inner membrane</keyword>
<dbReference type="EMBL" id="JOPB01000007">
    <property type="protein sequence ID" value="OUI78305.1"/>
    <property type="molecule type" value="Genomic_DNA"/>
</dbReference>
<comment type="caution">
    <text evidence="11">The sequence shown here is derived from an EMBL/GenBank/DDBJ whole genome shotgun (WGS) entry which is preliminary data.</text>
</comment>
<dbReference type="GO" id="GO:0046854">
    <property type="term" value="P:phosphatidylinositol phosphate biosynthetic process"/>
    <property type="evidence" value="ECO:0007669"/>
    <property type="project" value="InterPro"/>
</dbReference>
<feature type="binding site" evidence="10">
    <location>
        <position position="89"/>
    </location>
    <ligand>
        <name>Mg(2+)</name>
        <dbReference type="ChEBI" id="CHEBI:18420"/>
        <label>1</label>
        <note>catalytic</note>
    </ligand>
</feature>
<protein>
    <recommendedName>
        <fullName evidence="9">3'(2'),5'-bisphosphate nucleotidase CysQ</fullName>
        <ecNumber evidence="9">3.1.3.7</ecNumber>
    </recommendedName>
</protein>
<evidence type="ECO:0000256" key="6">
    <source>
        <dbReference type="ARBA" id="ARBA00022801"/>
    </source>
</evidence>
<keyword evidence="3" id="KW-1003">Cell membrane</keyword>
<evidence type="ECO:0000256" key="8">
    <source>
        <dbReference type="ARBA" id="ARBA00023136"/>
    </source>
</evidence>
<dbReference type="InterPro" id="IPR050725">
    <property type="entry name" value="CysQ/Inositol_MonoPase"/>
</dbReference>
<dbReference type="Gene3D" id="3.40.190.80">
    <property type="match status" value="1"/>
</dbReference>
<organism evidence="11 12">
    <name type="scientific">Commensalibacter intestini</name>
    <dbReference type="NCBI Taxonomy" id="479936"/>
    <lineage>
        <taxon>Bacteria</taxon>
        <taxon>Pseudomonadati</taxon>
        <taxon>Pseudomonadota</taxon>
        <taxon>Alphaproteobacteria</taxon>
        <taxon>Acetobacterales</taxon>
        <taxon>Acetobacteraceae</taxon>
    </lineage>
</organism>
<feature type="binding site" evidence="10">
    <location>
        <position position="91"/>
    </location>
    <ligand>
        <name>Mg(2+)</name>
        <dbReference type="ChEBI" id="CHEBI:18420"/>
        <label>1</label>
        <note>catalytic</note>
    </ligand>
</feature>
<dbReference type="GO" id="GO:0006790">
    <property type="term" value="P:sulfur compound metabolic process"/>
    <property type="evidence" value="ECO:0007669"/>
    <property type="project" value="UniProtKB-UniRule"/>
</dbReference>
<dbReference type="InterPro" id="IPR000760">
    <property type="entry name" value="Inositol_monophosphatase-like"/>
</dbReference>
<dbReference type="CDD" id="cd01638">
    <property type="entry name" value="CysQ"/>
    <property type="match status" value="1"/>
</dbReference>
<dbReference type="Gene3D" id="3.30.540.10">
    <property type="entry name" value="Fructose-1,6-Bisphosphatase, subunit A, domain 1"/>
    <property type="match status" value="1"/>
</dbReference>
<evidence type="ECO:0000256" key="10">
    <source>
        <dbReference type="PIRSR" id="PIRSR600760-2"/>
    </source>
</evidence>
<comment type="cofactor">
    <cofactor evidence="10">
        <name>Mg(2+)</name>
        <dbReference type="ChEBI" id="CHEBI:18420"/>
    </cofactor>
</comment>
<dbReference type="PROSITE" id="PS00629">
    <property type="entry name" value="IMP_1"/>
    <property type="match status" value="1"/>
</dbReference>
<keyword evidence="8" id="KW-0472">Membrane</keyword>
<gene>
    <name evidence="11" type="ORF">HK18_09715</name>
</gene>
<comment type="catalytic activity">
    <reaction evidence="1">
        <text>adenosine 3',5'-bisphosphate + H2O = AMP + phosphate</text>
        <dbReference type="Rhea" id="RHEA:10040"/>
        <dbReference type="ChEBI" id="CHEBI:15377"/>
        <dbReference type="ChEBI" id="CHEBI:43474"/>
        <dbReference type="ChEBI" id="CHEBI:58343"/>
        <dbReference type="ChEBI" id="CHEBI:456215"/>
        <dbReference type="EC" id="3.1.3.7"/>
    </reaction>
</comment>
<keyword evidence="12" id="KW-1185">Reference proteome</keyword>
<evidence type="ECO:0000313" key="12">
    <source>
        <dbReference type="Proteomes" id="UP000194946"/>
    </source>
</evidence>
<evidence type="ECO:0000256" key="4">
    <source>
        <dbReference type="ARBA" id="ARBA00022519"/>
    </source>
</evidence>
<comment type="similarity">
    <text evidence="2">Belongs to the inositol monophosphatase superfamily. CysQ family.</text>
</comment>
<name>A0A251ZUF9_9PROT</name>
<evidence type="ECO:0000256" key="9">
    <source>
        <dbReference type="NCBIfam" id="TIGR01331"/>
    </source>
</evidence>
<dbReference type="SUPFAM" id="SSF56655">
    <property type="entry name" value="Carbohydrate phosphatase"/>
    <property type="match status" value="1"/>
</dbReference>
<dbReference type="PRINTS" id="PR00377">
    <property type="entry name" value="IMPHPHTASES"/>
</dbReference>
<dbReference type="NCBIfam" id="TIGR01331">
    <property type="entry name" value="bisphos_cysQ"/>
    <property type="match status" value="1"/>
</dbReference>
<proteinExistence type="inferred from homology"/>